<accession>A0A8H4PG30</accession>
<evidence type="ECO:0000313" key="1">
    <source>
        <dbReference type="EMBL" id="KAF4471390.1"/>
    </source>
</evidence>
<comment type="caution">
    <text evidence="1">The sequence shown here is derived from an EMBL/GenBank/DDBJ whole genome shotgun (WGS) entry which is preliminary data.</text>
</comment>
<dbReference type="EMBL" id="JAADYS010000210">
    <property type="protein sequence ID" value="KAF4471390.1"/>
    <property type="molecule type" value="Genomic_DNA"/>
</dbReference>
<keyword evidence="2" id="KW-1185">Reference proteome</keyword>
<sequence length="138" mass="15483">MIRPWLSEKYGWIWPLLDQSRKSRGKPAVIVLLHCPLREKSITDDSKNPCFTHQVANATDKCFRPFGLEVIKVDLREECRRNEHCPGIKPGRESFTLGLCTAIEILIAARIFGIKVQATIAWSKTVSNPGGPTDIILG</sequence>
<dbReference type="Proteomes" id="UP000554235">
    <property type="component" value="Unassembled WGS sequence"/>
</dbReference>
<dbReference type="AlphaFoldDB" id="A0A8H4PG30"/>
<gene>
    <name evidence="1" type="ORF">FALBO_1691</name>
</gene>
<dbReference type="OrthoDB" id="5116297at2759"/>
<proteinExistence type="predicted"/>
<organism evidence="1 2">
    <name type="scientific">Fusarium albosuccineum</name>
    <dbReference type="NCBI Taxonomy" id="1237068"/>
    <lineage>
        <taxon>Eukaryota</taxon>
        <taxon>Fungi</taxon>
        <taxon>Dikarya</taxon>
        <taxon>Ascomycota</taxon>
        <taxon>Pezizomycotina</taxon>
        <taxon>Sordariomycetes</taxon>
        <taxon>Hypocreomycetidae</taxon>
        <taxon>Hypocreales</taxon>
        <taxon>Nectriaceae</taxon>
        <taxon>Fusarium</taxon>
        <taxon>Fusarium decemcellulare species complex</taxon>
    </lineage>
</organism>
<protein>
    <submittedName>
        <fullName evidence="1">Uncharacterized protein</fullName>
    </submittedName>
</protein>
<evidence type="ECO:0000313" key="2">
    <source>
        <dbReference type="Proteomes" id="UP000554235"/>
    </source>
</evidence>
<reference evidence="1 2" key="1">
    <citation type="submission" date="2020-01" db="EMBL/GenBank/DDBJ databases">
        <title>Identification and distribution of gene clusters putatively required for synthesis of sphingolipid metabolism inhibitors in phylogenetically diverse species of the filamentous fungus Fusarium.</title>
        <authorList>
            <person name="Kim H.-S."/>
            <person name="Busman M."/>
            <person name="Brown D.W."/>
            <person name="Divon H."/>
            <person name="Uhlig S."/>
            <person name="Proctor R.H."/>
        </authorList>
    </citation>
    <scope>NUCLEOTIDE SEQUENCE [LARGE SCALE GENOMIC DNA]</scope>
    <source>
        <strain evidence="1 2">NRRL 20459</strain>
    </source>
</reference>
<name>A0A8H4PG30_9HYPO</name>